<dbReference type="Gene3D" id="3.40.50.720">
    <property type="entry name" value="NAD(P)-binding Rossmann-like Domain"/>
    <property type="match status" value="1"/>
</dbReference>
<evidence type="ECO:0008006" key="4">
    <source>
        <dbReference type="Google" id="ProtNLM"/>
    </source>
</evidence>
<comment type="similarity">
    <text evidence="1">Belongs to the short-chain dehydrogenases/reductases (SDR) family.</text>
</comment>
<dbReference type="GO" id="GO:0016491">
    <property type="term" value="F:oxidoreductase activity"/>
    <property type="evidence" value="ECO:0007669"/>
    <property type="project" value="UniProtKB-KW"/>
</dbReference>
<dbReference type="SUPFAM" id="SSF51735">
    <property type="entry name" value="NAD(P)-binding Rossmann-fold domains"/>
    <property type="match status" value="1"/>
</dbReference>
<name>A0A381NKK7_9ZZZZ</name>
<protein>
    <recommendedName>
        <fullName evidence="4">Ketoacyl reductase</fullName>
    </recommendedName>
</protein>
<dbReference type="InterPro" id="IPR020904">
    <property type="entry name" value="Sc_DH/Rdtase_CS"/>
</dbReference>
<evidence type="ECO:0000256" key="1">
    <source>
        <dbReference type="ARBA" id="ARBA00006484"/>
    </source>
</evidence>
<evidence type="ECO:0000313" key="3">
    <source>
        <dbReference type="EMBL" id="SUZ55081.1"/>
    </source>
</evidence>
<organism evidence="3">
    <name type="scientific">marine metagenome</name>
    <dbReference type="NCBI Taxonomy" id="408172"/>
    <lineage>
        <taxon>unclassified sequences</taxon>
        <taxon>metagenomes</taxon>
        <taxon>ecological metagenomes</taxon>
    </lineage>
</organism>
<dbReference type="PANTHER" id="PTHR44196:SF1">
    <property type="entry name" value="DEHYDROGENASE_REDUCTASE SDR FAMILY MEMBER 7B"/>
    <property type="match status" value="1"/>
</dbReference>
<keyword evidence="2" id="KW-0560">Oxidoreductase</keyword>
<dbReference type="PANTHER" id="PTHR44196">
    <property type="entry name" value="DEHYDROGENASE/REDUCTASE SDR FAMILY MEMBER 7B"/>
    <property type="match status" value="1"/>
</dbReference>
<dbReference type="AlphaFoldDB" id="A0A381NKK7"/>
<dbReference type="EMBL" id="UINC01000426">
    <property type="protein sequence ID" value="SUZ55081.1"/>
    <property type="molecule type" value="Genomic_DNA"/>
</dbReference>
<reference evidence="3" key="1">
    <citation type="submission" date="2018-05" db="EMBL/GenBank/DDBJ databases">
        <authorList>
            <person name="Lanie J.A."/>
            <person name="Ng W.-L."/>
            <person name="Kazmierczak K.M."/>
            <person name="Andrzejewski T.M."/>
            <person name="Davidsen T.M."/>
            <person name="Wayne K.J."/>
            <person name="Tettelin H."/>
            <person name="Glass J.I."/>
            <person name="Rusch D."/>
            <person name="Podicherti R."/>
            <person name="Tsui H.-C.T."/>
            <person name="Winkler M.E."/>
        </authorList>
    </citation>
    <scope>NUCLEOTIDE SEQUENCE</scope>
</reference>
<gene>
    <name evidence="3" type="ORF">METZ01_LOCUS7935</name>
</gene>
<dbReference type="PROSITE" id="PS00061">
    <property type="entry name" value="ADH_SHORT"/>
    <property type="match status" value="1"/>
</dbReference>
<dbReference type="PRINTS" id="PR00080">
    <property type="entry name" value="SDRFAMILY"/>
</dbReference>
<dbReference type="GO" id="GO:0016020">
    <property type="term" value="C:membrane"/>
    <property type="evidence" value="ECO:0007669"/>
    <property type="project" value="TreeGrafter"/>
</dbReference>
<evidence type="ECO:0000256" key="2">
    <source>
        <dbReference type="ARBA" id="ARBA00023002"/>
    </source>
</evidence>
<dbReference type="InterPro" id="IPR036291">
    <property type="entry name" value="NAD(P)-bd_dom_sf"/>
</dbReference>
<dbReference type="PRINTS" id="PR00081">
    <property type="entry name" value="GDHRDH"/>
</dbReference>
<dbReference type="InterPro" id="IPR002347">
    <property type="entry name" value="SDR_fam"/>
</dbReference>
<sequence length="269" mass="28931">MKKLENRVALLTGASSGIGAVIAKSLSNEGVEIIGIARSDEGLKKTKIDIEANGGKFHSISFDVSDISNLSQLKTKVENLIGKIDILINNAGIEEYNYFHNYTLEYIQKITSVNLIAPMEITRQFLPELIQNSGHIVNICSLAAKKGESFNATYSATKGGLALFTDALRQELHGSGVGVSALFPGLVSDVGMYSDSQVKAPLILGTIPSKKVAKALVKAIKKNKPDVIVNSGPLRPLLAIDALFPNFGNWFARITGITAFCRNRAELGE</sequence>
<proteinExistence type="inferred from homology"/>
<accession>A0A381NKK7</accession>
<dbReference type="Pfam" id="PF00106">
    <property type="entry name" value="adh_short"/>
    <property type="match status" value="1"/>
</dbReference>